<dbReference type="Pfam" id="PF03947">
    <property type="entry name" value="Ribosomal_L2_C"/>
    <property type="match status" value="1"/>
</dbReference>
<evidence type="ECO:0000256" key="2">
    <source>
        <dbReference type="ARBA" id="ARBA00022980"/>
    </source>
</evidence>
<evidence type="ECO:0000256" key="1">
    <source>
        <dbReference type="ARBA" id="ARBA00005636"/>
    </source>
</evidence>
<accession>A0A1F5F432</accession>
<evidence type="ECO:0000259" key="8">
    <source>
        <dbReference type="SMART" id="SM01383"/>
    </source>
</evidence>
<evidence type="ECO:0000256" key="6">
    <source>
        <dbReference type="SAM" id="MobiDB-lite"/>
    </source>
</evidence>
<dbReference type="GO" id="GO:0019843">
    <property type="term" value="F:rRNA binding"/>
    <property type="evidence" value="ECO:0007669"/>
    <property type="project" value="UniProtKB-UniRule"/>
</dbReference>
<dbReference type="SMART" id="SM01383">
    <property type="entry name" value="Ribosomal_L2"/>
    <property type="match status" value="1"/>
</dbReference>
<keyword evidence="3 5" id="KW-0687">Ribonucleoprotein</keyword>
<dbReference type="SMART" id="SM01382">
    <property type="entry name" value="Ribosomal_L2_C"/>
    <property type="match status" value="1"/>
</dbReference>
<keyword evidence="5" id="KW-0699">rRNA-binding</keyword>
<protein>
    <recommendedName>
        <fullName evidence="4 5">Large ribosomal subunit protein uL2</fullName>
    </recommendedName>
</protein>
<dbReference type="AlphaFoldDB" id="A0A1F5F432"/>
<dbReference type="SUPFAM" id="SSF50249">
    <property type="entry name" value="Nucleic acid-binding proteins"/>
    <property type="match status" value="1"/>
</dbReference>
<dbReference type="STRING" id="1817816.A2Y64_08665"/>
<reference evidence="9 10" key="1">
    <citation type="journal article" date="2016" name="Nat. Commun.">
        <title>Thousands of microbial genomes shed light on interconnected biogeochemical processes in an aquifer system.</title>
        <authorList>
            <person name="Anantharaman K."/>
            <person name="Brown C.T."/>
            <person name="Hug L.A."/>
            <person name="Sharon I."/>
            <person name="Castelle C.J."/>
            <person name="Probst A.J."/>
            <person name="Thomas B.C."/>
            <person name="Singh A."/>
            <person name="Wilkins M.J."/>
            <person name="Karaoz U."/>
            <person name="Brodie E.L."/>
            <person name="Williams K.H."/>
            <person name="Hubbard S.S."/>
            <person name="Banfield J.F."/>
        </authorList>
    </citation>
    <scope>NUCLEOTIDE SEQUENCE [LARGE SCALE GENOMIC DNA]</scope>
</reference>
<comment type="similarity">
    <text evidence="1 5">Belongs to the universal ribosomal protein uL2 family.</text>
</comment>
<dbReference type="PIRSF" id="PIRSF002158">
    <property type="entry name" value="Ribosomal_L2"/>
    <property type="match status" value="1"/>
</dbReference>
<feature type="compositionally biased region" description="Basic residues" evidence="6">
    <location>
        <begin position="45"/>
        <end position="60"/>
    </location>
</feature>
<dbReference type="InterPro" id="IPR012340">
    <property type="entry name" value="NA-bd_OB-fold"/>
</dbReference>
<dbReference type="GO" id="GO:0015934">
    <property type="term" value="C:large ribosomal subunit"/>
    <property type="evidence" value="ECO:0007669"/>
    <property type="project" value="InterPro"/>
</dbReference>
<dbReference type="GO" id="GO:0002181">
    <property type="term" value="P:cytoplasmic translation"/>
    <property type="evidence" value="ECO:0007669"/>
    <property type="project" value="TreeGrafter"/>
</dbReference>
<dbReference type="InterPro" id="IPR022669">
    <property type="entry name" value="Ribosomal_uL2_C"/>
</dbReference>
<dbReference type="Gene3D" id="2.40.50.140">
    <property type="entry name" value="Nucleic acid-binding proteins"/>
    <property type="match status" value="1"/>
</dbReference>
<comment type="caution">
    <text evidence="9">The sequence shown here is derived from an EMBL/GenBank/DDBJ whole genome shotgun (WGS) entry which is preliminary data.</text>
</comment>
<feature type="domain" description="Large ribosomal subunit protein uL2 RNA-binding" evidence="8">
    <location>
        <begin position="42"/>
        <end position="118"/>
    </location>
</feature>
<keyword evidence="2 5" id="KW-0689">Ribosomal protein</keyword>
<dbReference type="EMBL" id="MFAF01000107">
    <property type="protein sequence ID" value="OGD74104.1"/>
    <property type="molecule type" value="Genomic_DNA"/>
</dbReference>
<evidence type="ECO:0000313" key="10">
    <source>
        <dbReference type="Proteomes" id="UP000177187"/>
    </source>
</evidence>
<dbReference type="GO" id="GO:0003735">
    <property type="term" value="F:structural constituent of ribosome"/>
    <property type="evidence" value="ECO:0007669"/>
    <property type="project" value="InterPro"/>
</dbReference>
<dbReference type="InterPro" id="IPR022666">
    <property type="entry name" value="Ribosomal_uL2_RNA-bd_dom"/>
</dbReference>
<evidence type="ECO:0000313" key="9">
    <source>
        <dbReference type="EMBL" id="OGD74104.1"/>
    </source>
</evidence>
<feature type="region of interest" description="Disordered" evidence="6">
    <location>
        <begin position="216"/>
        <end position="259"/>
    </location>
</feature>
<dbReference type="Pfam" id="PF00181">
    <property type="entry name" value="Ribosomal_L2_N"/>
    <property type="match status" value="1"/>
</dbReference>
<evidence type="ECO:0000256" key="4">
    <source>
        <dbReference type="ARBA" id="ARBA00035242"/>
    </source>
</evidence>
<organism evidence="9 10">
    <name type="scientific">Candidatus Coatesbacteria bacterium RBG_13_66_14</name>
    <dbReference type="NCBI Taxonomy" id="1817816"/>
    <lineage>
        <taxon>Bacteria</taxon>
        <taxon>Candidatus Coatesiibacteriota</taxon>
    </lineage>
</organism>
<evidence type="ECO:0000256" key="5">
    <source>
        <dbReference type="HAMAP-Rule" id="MF_01320"/>
    </source>
</evidence>
<keyword evidence="5" id="KW-0694">RNA-binding</keyword>
<dbReference type="SUPFAM" id="SSF50104">
    <property type="entry name" value="Translation proteins SH3-like domain"/>
    <property type="match status" value="1"/>
</dbReference>
<dbReference type="PANTHER" id="PTHR13691">
    <property type="entry name" value="RIBOSOMAL PROTEIN L2"/>
    <property type="match status" value="1"/>
</dbReference>
<dbReference type="Proteomes" id="UP000177187">
    <property type="component" value="Unassembled WGS sequence"/>
</dbReference>
<comment type="subunit">
    <text evidence="5">Part of the 50S ribosomal subunit. Forms a bridge to the 30S subunit in the 70S ribosome.</text>
</comment>
<feature type="region of interest" description="Disordered" evidence="6">
    <location>
        <begin position="1"/>
        <end position="60"/>
    </location>
</feature>
<feature type="domain" description="Large ribosomal subunit protein uL2 C-terminal" evidence="7">
    <location>
        <begin position="124"/>
        <end position="252"/>
    </location>
</feature>
<dbReference type="PANTHER" id="PTHR13691:SF5">
    <property type="entry name" value="LARGE RIBOSOMAL SUBUNIT PROTEIN UL2M"/>
    <property type="match status" value="1"/>
</dbReference>
<evidence type="ECO:0000259" key="7">
    <source>
        <dbReference type="SMART" id="SM01382"/>
    </source>
</evidence>
<dbReference type="InterPro" id="IPR005880">
    <property type="entry name" value="Ribosomal_uL2_bac/org-type"/>
</dbReference>
<dbReference type="InterPro" id="IPR014726">
    <property type="entry name" value="Ribosomal_uL2_dom3"/>
</dbReference>
<sequence>MPVKKMKPTSAGVRHASRLVTPDLSKERSPKSLRQAKSSSGGRNNRGRVTMRRRGGGHKRQIRLVDFKRIKDGVPAVVARIDYDPNRSANLALLKYLDGEWSYIIQPKGLNVGDTVISGEEVEVKPGNAMKLRFMPLGHLVHNVELKPGKGGQLARSAGAWARLAAKDGDWAHIRLPSGEVRLIRLDCRATVGTVSVSEHNRVSLGKAGRSRWLGRRPKVRGSAMNPVDHPHGGGEGKTGGGRHPVSPWGKPTKGFRTRKGSNRYMVLGRRRGKQAGGRAKGQVKL</sequence>
<evidence type="ECO:0000256" key="3">
    <source>
        <dbReference type="ARBA" id="ARBA00023274"/>
    </source>
</evidence>
<comment type="function">
    <text evidence="5">One of the primary rRNA binding proteins. Required for association of the 30S and 50S subunits to form the 70S ribosome, for tRNA binding and peptide bond formation. It has been suggested to have peptidyltransferase activity; this is somewhat controversial. Makes several contacts with the 16S rRNA in the 70S ribosome.</text>
</comment>
<dbReference type="FunFam" id="2.40.50.140:FF:000003">
    <property type="entry name" value="50S ribosomal protein L2"/>
    <property type="match status" value="1"/>
</dbReference>
<name>A0A1F5F432_9BACT</name>
<dbReference type="InterPro" id="IPR002171">
    <property type="entry name" value="Ribosomal_uL2"/>
</dbReference>
<dbReference type="FunFam" id="4.10.950.10:FF:000001">
    <property type="entry name" value="50S ribosomal protein L2"/>
    <property type="match status" value="1"/>
</dbReference>
<gene>
    <name evidence="5" type="primary">rplB</name>
    <name evidence="9" type="ORF">A2Y64_08665</name>
</gene>
<dbReference type="InterPro" id="IPR022671">
    <property type="entry name" value="Ribosomal_uL2_CS"/>
</dbReference>
<proteinExistence type="inferred from homology"/>
<dbReference type="PROSITE" id="PS00467">
    <property type="entry name" value="RIBOSOMAL_L2"/>
    <property type="match status" value="1"/>
</dbReference>
<dbReference type="InterPro" id="IPR008991">
    <property type="entry name" value="Translation_prot_SH3-like_sf"/>
</dbReference>
<dbReference type="GO" id="GO:0016740">
    <property type="term" value="F:transferase activity"/>
    <property type="evidence" value="ECO:0007669"/>
    <property type="project" value="InterPro"/>
</dbReference>
<dbReference type="Gene3D" id="4.10.950.10">
    <property type="entry name" value="Ribosomal protein L2, domain 3"/>
    <property type="match status" value="1"/>
</dbReference>
<dbReference type="Gene3D" id="2.30.30.30">
    <property type="match status" value="1"/>
</dbReference>
<dbReference type="FunFam" id="2.30.30.30:FF:000001">
    <property type="entry name" value="50S ribosomal protein L2"/>
    <property type="match status" value="1"/>
</dbReference>
<dbReference type="InterPro" id="IPR014722">
    <property type="entry name" value="Rib_uL2_dom2"/>
</dbReference>
<dbReference type="NCBIfam" id="TIGR01171">
    <property type="entry name" value="rplB_bact"/>
    <property type="match status" value="1"/>
</dbReference>
<dbReference type="HAMAP" id="MF_01320_B">
    <property type="entry name" value="Ribosomal_uL2_B"/>
    <property type="match status" value="1"/>
</dbReference>